<protein>
    <submittedName>
        <fullName evidence="1">Uncharacterized protein</fullName>
    </submittedName>
</protein>
<sequence length="220" mass="24043">MNGTKKISKGQIADYISDTTQTALNAKQGTLTLTTTGTSGAATLVSNTLNIPQYSGGSSVQREFLRAFYPSWNFSVLSNWRSWARNTSNMLSADANLSYGTTATPTGLADANFLLVVGKTQLKKVRWSMRHCDVFSRDIEIYIRSFTFANGTVRGSETNNQVLVQQTWSIPSGSSQNGFKDDFTIASHTLDNVTGIQIAFRQTSGTVTVIQGVNLILEFE</sequence>
<organism evidence="1">
    <name type="scientific">uncultured Caudovirales phage</name>
    <dbReference type="NCBI Taxonomy" id="2100421"/>
    <lineage>
        <taxon>Viruses</taxon>
        <taxon>Duplodnaviria</taxon>
        <taxon>Heunggongvirae</taxon>
        <taxon>Uroviricota</taxon>
        <taxon>Caudoviricetes</taxon>
        <taxon>Peduoviridae</taxon>
        <taxon>Maltschvirus</taxon>
        <taxon>Maltschvirus maltsch</taxon>
    </lineage>
</organism>
<name>A0A6J5MQP0_9CAUD</name>
<evidence type="ECO:0000313" key="1">
    <source>
        <dbReference type="EMBL" id="CAB4148762.1"/>
    </source>
</evidence>
<accession>A0A6J5MQP0</accession>
<reference evidence="1" key="1">
    <citation type="submission" date="2020-04" db="EMBL/GenBank/DDBJ databases">
        <authorList>
            <person name="Chiriac C."/>
            <person name="Salcher M."/>
            <person name="Ghai R."/>
            <person name="Kavagutti S V."/>
        </authorList>
    </citation>
    <scope>NUCLEOTIDE SEQUENCE</scope>
</reference>
<dbReference type="EMBL" id="LR796497">
    <property type="protein sequence ID" value="CAB4148762.1"/>
    <property type="molecule type" value="Genomic_DNA"/>
</dbReference>
<gene>
    <name evidence="1" type="ORF">UFOVP532_28</name>
</gene>
<proteinExistence type="predicted"/>